<comment type="caution">
    <text evidence="1">The sequence shown here is derived from an EMBL/GenBank/DDBJ whole genome shotgun (WGS) entry which is preliminary data.</text>
</comment>
<reference evidence="1" key="1">
    <citation type="journal article" date="2015" name="Nature">
        <title>Complex archaea that bridge the gap between prokaryotes and eukaryotes.</title>
        <authorList>
            <person name="Spang A."/>
            <person name="Saw J.H."/>
            <person name="Jorgensen S.L."/>
            <person name="Zaremba-Niedzwiedzka K."/>
            <person name="Martijn J."/>
            <person name="Lind A.E."/>
            <person name="van Eijk R."/>
            <person name="Schleper C."/>
            <person name="Guy L."/>
            <person name="Ettema T.J."/>
        </authorList>
    </citation>
    <scope>NUCLEOTIDE SEQUENCE</scope>
</reference>
<gene>
    <name evidence="1" type="ORF">LCGC14_0790340</name>
</gene>
<accession>A0A0F9PX57</accession>
<name>A0A0F9PX57_9ZZZZ</name>
<dbReference type="AlphaFoldDB" id="A0A0F9PX57"/>
<evidence type="ECO:0000313" key="1">
    <source>
        <dbReference type="EMBL" id="KKN34784.1"/>
    </source>
</evidence>
<organism evidence="1">
    <name type="scientific">marine sediment metagenome</name>
    <dbReference type="NCBI Taxonomy" id="412755"/>
    <lineage>
        <taxon>unclassified sequences</taxon>
        <taxon>metagenomes</taxon>
        <taxon>ecological metagenomes</taxon>
    </lineage>
</organism>
<sequence length="184" mass="19411">TSKTGTLSVDAPALAKTAVFVFAFSNGDGAVAQAKVEDLEDFGRVVLQWKGDTGFQIHALEFGSDYNGSGHVWSGQPRSMASAITGEGGFITMNGDLDAVEPLVAEVYTFPADMKSRDGGVTLTVEAEVIQANCGTEIEAKSFELRGDDQLVTQDLSLAVPDCNALGSFLVLNNLLQDMKVASN</sequence>
<protein>
    <submittedName>
        <fullName evidence="1">Uncharacterized protein</fullName>
    </submittedName>
</protein>
<dbReference type="EMBL" id="LAZR01002084">
    <property type="protein sequence ID" value="KKN34784.1"/>
    <property type="molecule type" value="Genomic_DNA"/>
</dbReference>
<proteinExistence type="predicted"/>
<feature type="non-terminal residue" evidence="1">
    <location>
        <position position="1"/>
    </location>
</feature>